<protein>
    <submittedName>
        <fullName evidence="1">Uncharacterized protein</fullName>
    </submittedName>
</protein>
<dbReference type="EMBL" id="CM042882">
    <property type="protein sequence ID" value="KAI4382445.1"/>
    <property type="molecule type" value="Genomic_DNA"/>
</dbReference>
<reference evidence="2" key="1">
    <citation type="journal article" date="2023" name="Front. Plant Sci.">
        <title>Chromosomal-level genome assembly of Melastoma candidum provides insights into trichome evolution.</title>
        <authorList>
            <person name="Zhong Y."/>
            <person name="Wu W."/>
            <person name="Sun C."/>
            <person name="Zou P."/>
            <person name="Liu Y."/>
            <person name="Dai S."/>
            <person name="Zhou R."/>
        </authorList>
    </citation>
    <scope>NUCLEOTIDE SEQUENCE [LARGE SCALE GENOMIC DNA]</scope>
</reference>
<evidence type="ECO:0000313" key="1">
    <source>
        <dbReference type="EMBL" id="KAI4382445.1"/>
    </source>
</evidence>
<gene>
    <name evidence="1" type="ORF">MLD38_008409</name>
</gene>
<accession>A0ACB9RUR2</accession>
<keyword evidence="2" id="KW-1185">Reference proteome</keyword>
<organism evidence="1 2">
    <name type="scientific">Melastoma candidum</name>
    <dbReference type="NCBI Taxonomy" id="119954"/>
    <lineage>
        <taxon>Eukaryota</taxon>
        <taxon>Viridiplantae</taxon>
        <taxon>Streptophyta</taxon>
        <taxon>Embryophyta</taxon>
        <taxon>Tracheophyta</taxon>
        <taxon>Spermatophyta</taxon>
        <taxon>Magnoliopsida</taxon>
        <taxon>eudicotyledons</taxon>
        <taxon>Gunneridae</taxon>
        <taxon>Pentapetalae</taxon>
        <taxon>rosids</taxon>
        <taxon>malvids</taxon>
        <taxon>Myrtales</taxon>
        <taxon>Melastomataceae</taxon>
        <taxon>Melastomatoideae</taxon>
        <taxon>Melastomateae</taxon>
        <taxon>Melastoma</taxon>
    </lineage>
</organism>
<name>A0ACB9RUR2_9MYRT</name>
<evidence type="ECO:0000313" key="2">
    <source>
        <dbReference type="Proteomes" id="UP001057402"/>
    </source>
</evidence>
<sequence length="501" mass="53659">MTTSPLSTLPGVSTALLLLLLILVLKRTAPVWCSVPGTLGVNWGTCASQPLPPHKVVNLLKSNKIPRVKLPDANPDVLRALSGSGISVTLGIPDDLLPTLNSSLKSAEGWVHDNLTRYVPGVKIQYVAVGNDPFLSINGDRFHPFVLGAAINIQAALVRSNLASRVKVVVPCSYDSFQTESGLPSGGRFRLDINETVGRLLTFHSQHQSPLFASLSPFLSYHLGKNISLELVLFKGDAHPLNDSGATYINALDLSYDTLVSALIHAGFPQMEIVISQIGWPTDGAANATLLIAEDFMKGLVKHVGSNTGSPLRPKNPPVETYVQSLLDEDGRSVVLGNFERHWGLFTFDGQAKYDVDLGMGSEKLVNAHDVEYLPAKWCVVNSDKDLSNATTSAIGACSVADCSVLSPGGSCYGISWPGNVSYAFNSYFQQQDQRADSCYFGGLGLITKVDPSVGSCRFSVGLQTSSSTATTTTSITPCLMLAVSCFLVRILSFAIWKISP</sequence>
<proteinExistence type="predicted"/>
<dbReference type="Proteomes" id="UP001057402">
    <property type="component" value="Chromosome 3"/>
</dbReference>
<comment type="caution">
    <text evidence="1">The sequence shown here is derived from an EMBL/GenBank/DDBJ whole genome shotgun (WGS) entry which is preliminary data.</text>
</comment>